<dbReference type="PANTHER" id="PTHR19134:SF561">
    <property type="entry name" value="PROTEIN TYROSINE PHOSPHATASE 36E, ISOFORM A"/>
    <property type="match status" value="1"/>
</dbReference>
<feature type="compositionally biased region" description="Low complexity" evidence="3">
    <location>
        <begin position="1273"/>
        <end position="1282"/>
    </location>
</feature>
<dbReference type="PROSITE" id="PS50056">
    <property type="entry name" value="TYR_PHOSPHATASE_2"/>
    <property type="match status" value="1"/>
</dbReference>
<feature type="compositionally biased region" description="Pro residues" evidence="3">
    <location>
        <begin position="66"/>
        <end position="78"/>
    </location>
</feature>
<dbReference type="PROSITE" id="PS00383">
    <property type="entry name" value="TYR_PHOSPHATASE_1"/>
    <property type="match status" value="1"/>
</dbReference>
<feature type="compositionally biased region" description="Basic and acidic residues" evidence="3">
    <location>
        <begin position="1062"/>
        <end position="1072"/>
    </location>
</feature>
<dbReference type="PANTHER" id="PTHR19134">
    <property type="entry name" value="RECEPTOR-TYPE TYROSINE-PROTEIN PHOSPHATASE"/>
    <property type="match status" value="1"/>
</dbReference>
<feature type="compositionally biased region" description="Low complexity" evidence="3">
    <location>
        <begin position="323"/>
        <end position="341"/>
    </location>
</feature>
<feature type="region of interest" description="Disordered" evidence="3">
    <location>
        <begin position="663"/>
        <end position="688"/>
    </location>
</feature>
<reference evidence="7" key="2">
    <citation type="journal article" date="2020" name="Nat. Commun.">
        <title>Large-scale genome sequencing of mycorrhizal fungi provides insights into the early evolution of symbiotic traits.</title>
        <authorList>
            <person name="Miyauchi S."/>
            <person name="Kiss E."/>
            <person name="Kuo A."/>
            <person name="Drula E."/>
            <person name="Kohler A."/>
            <person name="Sanchez-Garcia M."/>
            <person name="Morin E."/>
            <person name="Andreopoulos B."/>
            <person name="Barry K.W."/>
            <person name="Bonito G."/>
            <person name="Buee M."/>
            <person name="Carver A."/>
            <person name="Chen C."/>
            <person name="Cichocki N."/>
            <person name="Clum A."/>
            <person name="Culley D."/>
            <person name="Crous P.W."/>
            <person name="Fauchery L."/>
            <person name="Girlanda M."/>
            <person name="Hayes R.D."/>
            <person name="Keri Z."/>
            <person name="LaButti K."/>
            <person name="Lipzen A."/>
            <person name="Lombard V."/>
            <person name="Magnuson J."/>
            <person name="Maillard F."/>
            <person name="Murat C."/>
            <person name="Nolan M."/>
            <person name="Ohm R.A."/>
            <person name="Pangilinan J."/>
            <person name="Pereira M.F."/>
            <person name="Perotto S."/>
            <person name="Peter M."/>
            <person name="Pfister S."/>
            <person name="Riley R."/>
            <person name="Sitrit Y."/>
            <person name="Stielow J.B."/>
            <person name="Szollosi G."/>
            <person name="Zifcakova L."/>
            <person name="Stursova M."/>
            <person name="Spatafora J.W."/>
            <person name="Tedersoo L."/>
            <person name="Vaario L.M."/>
            <person name="Yamada A."/>
            <person name="Yan M."/>
            <person name="Wang P."/>
            <person name="Xu J."/>
            <person name="Bruns T."/>
            <person name="Baldrian P."/>
            <person name="Vilgalys R."/>
            <person name="Dunand C."/>
            <person name="Henrissat B."/>
            <person name="Grigoriev I.V."/>
            <person name="Hibbett D."/>
            <person name="Nagy L.G."/>
            <person name="Martin F.M."/>
        </authorList>
    </citation>
    <scope>NUCLEOTIDE SEQUENCE</scope>
    <source>
        <strain evidence="7">BED1</strain>
    </source>
</reference>
<feature type="compositionally biased region" description="Basic and acidic residues" evidence="3">
    <location>
        <begin position="460"/>
        <end position="481"/>
    </location>
</feature>
<comment type="similarity">
    <text evidence="1">Belongs to the protein-tyrosine phosphatase family. Non-receptor class subfamily.</text>
</comment>
<evidence type="ECO:0000256" key="3">
    <source>
        <dbReference type="SAM" id="MobiDB-lite"/>
    </source>
</evidence>
<comment type="caution">
    <text evidence="7">The sequence shown here is derived from an EMBL/GenBank/DDBJ whole genome shotgun (WGS) entry which is preliminary data.</text>
</comment>
<protein>
    <recommendedName>
        <fullName evidence="2">protein-tyrosine-phosphatase</fullName>
        <ecNumber evidence="2">3.1.3.48</ecNumber>
    </recommendedName>
</protein>
<feature type="region of interest" description="Disordered" evidence="3">
    <location>
        <begin position="1"/>
        <end position="21"/>
    </location>
</feature>
<organism evidence="7 8">
    <name type="scientific">Boletus edulis BED1</name>
    <dbReference type="NCBI Taxonomy" id="1328754"/>
    <lineage>
        <taxon>Eukaryota</taxon>
        <taxon>Fungi</taxon>
        <taxon>Dikarya</taxon>
        <taxon>Basidiomycota</taxon>
        <taxon>Agaricomycotina</taxon>
        <taxon>Agaricomycetes</taxon>
        <taxon>Agaricomycetidae</taxon>
        <taxon>Boletales</taxon>
        <taxon>Boletineae</taxon>
        <taxon>Boletaceae</taxon>
        <taxon>Boletoideae</taxon>
        <taxon>Boletus</taxon>
    </lineage>
</organism>
<gene>
    <name evidence="7" type="ORF">L210DRAFT_3501980</name>
</gene>
<dbReference type="InterPro" id="IPR050348">
    <property type="entry name" value="Protein-Tyr_Phosphatase"/>
</dbReference>
<feature type="compositionally biased region" description="Low complexity" evidence="3">
    <location>
        <begin position="1143"/>
        <end position="1184"/>
    </location>
</feature>
<dbReference type="EC" id="3.1.3.48" evidence="2"/>
<feature type="region of interest" description="Disordered" evidence="3">
    <location>
        <begin position="1338"/>
        <end position="1398"/>
    </location>
</feature>
<dbReference type="EMBL" id="WHUW01000005">
    <property type="protein sequence ID" value="KAF8446356.1"/>
    <property type="molecule type" value="Genomic_DNA"/>
</dbReference>
<feature type="region of interest" description="Disordered" evidence="3">
    <location>
        <begin position="44"/>
        <end position="79"/>
    </location>
</feature>
<accession>A0AAD4GI95</accession>
<dbReference type="GO" id="GO:0004725">
    <property type="term" value="F:protein tyrosine phosphatase activity"/>
    <property type="evidence" value="ECO:0007669"/>
    <property type="project" value="UniProtKB-EC"/>
</dbReference>
<dbReference type="SUPFAM" id="SSF52799">
    <property type="entry name" value="(Phosphotyrosine protein) phosphatases II"/>
    <property type="match status" value="1"/>
</dbReference>
<dbReference type="Gene3D" id="3.90.190.10">
    <property type="entry name" value="Protein tyrosine phosphatase superfamily"/>
    <property type="match status" value="2"/>
</dbReference>
<dbReference type="Proteomes" id="UP001194468">
    <property type="component" value="Unassembled WGS sequence"/>
</dbReference>
<dbReference type="InterPro" id="IPR000242">
    <property type="entry name" value="PTP_cat"/>
</dbReference>
<dbReference type="PROSITE" id="PS50055">
    <property type="entry name" value="TYR_PHOSPHATASE_PTP"/>
    <property type="match status" value="1"/>
</dbReference>
<feature type="compositionally biased region" description="Polar residues" evidence="3">
    <location>
        <begin position="1354"/>
        <end position="1369"/>
    </location>
</feature>
<name>A0AAD4GI95_BOLED</name>
<evidence type="ECO:0000313" key="8">
    <source>
        <dbReference type="Proteomes" id="UP001194468"/>
    </source>
</evidence>
<dbReference type="InterPro" id="IPR000387">
    <property type="entry name" value="Tyr_Pase_dom"/>
</dbReference>
<dbReference type="InterPro" id="IPR003595">
    <property type="entry name" value="Tyr_Pase_cat"/>
</dbReference>
<evidence type="ECO:0000259" key="4">
    <source>
        <dbReference type="PROSITE" id="PS50055"/>
    </source>
</evidence>
<feature type="region of interest" description="Disordered" evidence="3">
    <location>
        <begin position="1007"/>
        <end position="1033"/>
    </location>
</feature>
<dbReference type="SMART" id="SM00404">
    <property type="entry name" value="PTPc_motif"/>
    <property type="match status" value="1"/>
</dbReference>
<dbReference type="InterPro" id="IPR001763">
    <property type="entry name" value="Rhodanese-like_dom"/>
</dbReference>
<evidence type="ECO:0000256" key="2">
    <source>
        <dbReference type="ARBA" id="ARBA00013064"/>
    </source>
</evidence>
<dbReference type="InterPro" id="IPR029021">
    <property type="entry name" value="Prot-tyrosine_phosphatase-like"/>
</dbReference>
<feature type="domain" description="Tyrosine-protein phosphatase" evidence="4">
    <location>
        <begin position="656"/>
        <end position="965"/>
    </location>
</feature>
<evidence type="ECO:0000313" key="7">
    <source>
        <dbReference type="EMBL" id="KAF8446356.1"/>
    </source>
</evidence>
<feature type="compositionally biased region" description="Pro residues" evidence="3">
    <location>
        <begin position="1132"/>
        <end position="1142"/>
    </location>
</feature>
<feature type="compositionally biased region" description="Low complexity" evidence="3">
    <location>
        <begin position="1627"/>
        <end position="1643"/>
    </location>
</feature>
<reference evidence="7" key="1">
    <citation type="submission" date="2019-10" db="EMBL/GenBank/DDBJ databases">
        <authorList>
            <consortium name="DOE Joint Genome Institute"/>
            <person name="Kuo A."/>
            <person name="Miyauchi S."/>
            <person name="Kiss E."/>
            <person name="Drula E."/>
            <person name="Kohler A."/>
            <person name="Sanchez-Garcia M."/>
            <person name="Andreopoulos B."/>
            <person name="Barry K.W."/>
            <person name="Bonito G."/>
            <person name="Buee M."/>
            <person name="Carver A."/>
            <person name="Chen C."/>
            <person name="Cichocki N."/>
            <person name="Clum A."/>
            <person name="Culley D."/>
            <person name="Crous P.W."/>
            <person name="Fauchery L."/>
            <person name="Girlanda M."/>
            <person name="Hayes R."/>
            <person name="Keri Z."/>
            <person name="LaButti K."/>
            <person name="Lipzen A."/>
            <person name="Lombard V."/>
            <person name="Magnuson J."/>
            <person name="Maillard F."/>
            <person name="Morin E."/>
            <person name="Murat C."/>
            <person name="Nolan M."/>
            <person name="Ohm R."/>
            <person name="Pangilinan J."/>
            <person name="Pereira M."/>
            <person name="Perotto S."/>
            <person name="Peter M."/>
            <person name="Riley R."/>
            <person name="Sitrit Y."/>
            <person name="Stielow B."/>
            <person name="Szollosi G."/>
            <person name="Zifcakova L."/>
            <person name="Stursova M."/>
            <person name="Spatafora J.W."/>
            <person name="Tedersoo L."/>
            <person name="Vaario L.-M."/>
            <person name="Yamada A."/>
            <person name="Yan M."/>
            <person name="Wang P."/>
            <person name="Xu J."/>
            <person name="Bruns T."/>
            <person name="Baldrian P."/>
            <person name="Vilgalys R."/>
            <person name="Henrissat B."/>
            <person name="Grigoriev I.V."/>
            <person name="Hibbett D."/>
            <person name="Nagy L.G."/>
            <person name="Martin F.M."/>
        </authorList>
    </citation>
    <scope>NUCLEOTIDE SEQUENCE</scope>
    <source>
        <strain evidence="7">BED1</strain>
    </source>
</reference>
<sequence length="1721" mass="185331">MSDDFFSNVPLDQSTAQDDERDDFAHAISLRFGSTDLRTARLLPDDLNSTPHCPTQQLSHPHPPRQRTPPRPPSPPQTFVPVLPSALAPFLTDPHSLILDIRPHAAHAAARINNALSLSVPTTLLKRPLFSLSKLSQMLPSPSSRAHFANWSCASCILVYDSDSTFSPDNSIIAGLLRKFRAEGFSGELGWVRGGFQAVWREARDLATTEPPSPEEEDPDAAFLSGTLRTTHLPKAAFSLSSTTVAPPPHLGPVPSSIPLLNTPAPSTSRAANPFFDTIRQNVELSHGITERIPLRLPRRVRRRIPDLPSRWLQDIARRSALVRSSASRHPGLDGLESGSESSDDPHTSDPDENDPNVEEGAEALAMQFYRIELAEQRRLRSIMEHHTRESSAFLVSAKPRRMLSKDGAGVTVRTGAKSVPGTPHTAVFPFSITAGVEKGTKNRYTHIWPFEHARVRLHDSRHLGSHLGRRDKGKPSERGRSTRNRSRGKGRERQEQDKHPRSRSSPASGKGRNLEATEVVSGSLRHSFTSTDVRLAHPTLTPCPSIPQVKIEYDTTEQDSRMSGPSTPATALPLPTPPFYTPMETLPASTPMSLRPPRMLSPPSCAGVSPGASPLSYLGPIPLLPLRLPNRSGGFLSSIGEQSRTSESLSSSATPFGDFISRVGTDGEVASDTGTIRGPRREPSPVDDYVNASYVQPLCTRKRYIATQGPLPSTYVDFWTLVWEQNVHVIVMLTREVENAMIKCGSYWTDTEYGPLRLELLSTSPPMSPSANPTTMDISTHGFFAIREPQGKTGEVSRAQPTLITRTFLLSHSSYSGVPPRRITHLQYLDWSDMNVPDDPRGVLDLVKKVEQAVAESTPGPSPYGSLSPGSWSGTLSGSQSPDLGSDLNGHEASLLSPTSAGVVPWGGRGRRGSEWRHPELDLKSGIASFALGKAPVLLHCSAGVGRTGGFIAVDAMLDGIRRELRQNREERRLKNVVSLEGSTGMNDIEANEEFAVNRTETGIATPESCGMEDESERMDVDGPTTGKAEETRGPLQMIKTVPIPVTAGDRMKGRRRHNHSKDPSWEKQRSSSELLVVHVPCAGTNDAPDDTNGAGIDLHDAKEADWQSSTREWVEKVSDQTCAHTQGGSLPPPPLLPPPSGERSPGSTSNSSGSSALNSADDSMGGSASADASGSAKSGVGSRVERKSDTGSASGSGNASGNWRPPPSLLSKPGSGSISLSTSGSGTGTGSRFGSSLLRARLRDSSVTSISAKSTDSLLPPKSSAPLDRPSSALHSSPSSNMEIDCPPRSVSVPLQLTYSSAVSLQRGIHSRHDKPILGFPSVARFLSPILPQGMAQKNTSFGSDEVEAPTSRPNSGPDSSELTTLPQEFESGESPGAEGRGKNNQGVSDESEEIVIPSKSETNLWLNTELSSLKVPAILHSGGAARNPPLPSIQIKDEGAVPLATRIPDDSALEQFPTASGVLGSSEQDQHAADHPVIDYKLPRELHSDLSPPPISSFTEPICAVIQDMREQRMSLCQSLRQYVFVHAAIIEGALRIVDEERELWGYSGTSDDASSAEGEPRATIREDGRWPWDSEAEAWASRVDVVAMMPKPEHCSILQRSRSLHTMTQPPNAWGLKGHNKCSLSLGPTSSSSSVSSPSKGKRAPSPTELLREDKTGALTLNKRPSIRRKRTSDSFESSRSSPAAGENEGGSRDAPVGVHGARFALGRLAVPEKDLI</sequence>
<dbReference type="PROSITE" id="PS50206">
    <property type="entry name" value="RHODANESE_3"/>
    <property type="match status" value="1"/>
</dbReference>
<evidence type="ECO:0000256" key="1">
    <source>
        <dbReference type="ARBA" id="ARBA00009649"/>
    </source>
</evidence>
<feature type="compositionally biased region" description="Basic and acidic residues" evidence="3">
    <location>
        <begin position="490"/>
        <end position="500"/>
    </location>
</feature>
<feature type="region of interest" description="Disordered" evidence="3">
    <location>
        <begin position="855"/>
        <end position="912"/>
    </location>
</feature>
<feature type="compositionally biased region" description="Polar residues" evidence="3">
    <location>
        <begin position="1249"/>
        <end position="1259"/>
    </location>
</feature>
<feature type="compositionally biased region" description="Low complexity" evidence="3">
    <location>
        <begin position="858"/>
        <end position="875"/>
    </location>
</feature>
<feature type="compositionally biased region" description="Polar residues" evidence="3">
    <location>
        <begin position="1604"/>
        <end position="1615"/>
    </location>
</feature>
<dbReference type="SUPFAM" id="SSF52821">
    <property type="entry name" value="Rhodanese/Cell cycle control phosphatase"/>
    <property type="match status" value="1"/>
</dbReference>
<evidence type="ECO:0000259" key="5">
    <source>
        <dbReference type="PROSITE" id="PS50056"/>
    </source>
</evidence>
<dbReference type="Gene3D" id="3.40.250.10">
    <property type="entry name" value="Rhodanese-like domain"/>
    <property type="match status" value="1"/>
</dbReference>
<feature type="region of interest" description="Disordered" evidence="3">
    <location>
        <begin position="1604"/>
        <end position="1702"/>
    </location>
</feature>
<feature type="compositionally biased region" description="Low complexity" evidence="3">
    <location>
        <begin position="1211"/>
        <end position="1226"/>
    </location>
</feature>
<dbReference type="Pfam" id="PF00102">
    <property type="entry name" value="Y_phosphatase"/>
    <property type="match status" value="2"/>
</dbReference>
<proteinExistence type="inferred from homology"/>
<dbReference type="PRINTS" id="PR00700">
    <property type="entry name" value="PRTYPHPHTASE"/>
</dbReference>
<dbReference type="InterPro" id="IPR036873">
    <property type="entry name" value="Rhodanese-like_dom_sf"/>
</dbReference>
<dbReference type="SMART" id="SM00194">
    <property type="entry name" value="PTPc"/>
    <property type="match status" value="1"/>
</dbReference>
<feature type="region of interest" description="Disordered" evidence="3">
    <location>
        <begin position="1047"/>
        <end position="1291"/>
    </location>
</feature>
<feature type="region of interest" description="Disordered" evidence="3">
    <location>
        <begin position="460"/>
        <end position="523"/>
    </location>
</feature>
<feature type="domain" description="Rhodanese" evidence="6">
    <location>
        <begin position="92"/>
        <end position="208"/>
    </location>
</feature>
<feature type="compositionally biased region" description="Low complexity" evidence="3">
    <location>
        <begin position="1193"/>
        <end position="1204"/>
    </location>
</feature>
<keyword evidence="8" id="KW-1185">Reference proteome</keyword>
<feature type="compositionally biased region" description="Polar residues" evidence="3">
    <location>
        <begin position="47"/>
        <end position="58"/>
    </location>
</feature>
<evidence type="ECO:0000259" key="6">
    <source>
        <dbReference type="PROSITE" id="PS50206"/>
    </source>
</evidence>
<dbReference type="InterPro" id="IPR016130">
    <property type="entry name" value="Tyr_Pase_AS"/>
</dbReference>
<feature type="domain" description="Tyrosine specific protein phosphatases" evidence="5">
    <location>
        <begin position="934"/>
        <end position="997"/>
    </location>
</feature>
<feature type="region of interest" description="Disordered" evidence="3">
    <location>
        <begin position="323"/>
        <end position="358"/>
    </location>
</feature>